<evidence type="ECO:0000256" key="1">
    <source>
        <dbReference type="ARBA" id="ARBA00010641"/>
    </source>
</evidence>
<gene>
    <name evidence="10" type="ORF">WN59_09720</name>
</gene>
<dbReference type="SUPFAM" id="SSF88946">
    <property type="entry name" value="Sigma2 domain of RNA polymerase sigma factors"/>
    <property type="match status" value="1"/>
</dbReference>
<dbReference type="CDD" id="cd06171">
    <property type="entry name" value="Sigma70_r4"/>
    <property type="match status" value="1"/>
</dbReference>
<dbReference type="Gene3D" id="1.10.10.10">
    <property type="entry name" value="Winged helix-like DNA-binding domain superfamily/Winged helix DNA-binding domain"/>
    <property type="match status" value="1"/>
</dbReference>
<dbReference type="AlphaFoldDB" id="A0A0M2SJP9"/>
<dbReference type="InterPro" id="IPR013325">
    <property type="entry name" value="RNA_pol_sigma_r2"/>
</dbReference>
<dbReference type="RefSeq" id="WP_046516521.1">
    <property type="nucleotide sequence ID" value="NZ_LAYZ01000024.1"/>
</dbReference>
<dbReference type="GO" id="GO:0003677">
    <property type="term" value="F:DNA binding"/>
    <property type="evidence" value="ECO:0007669"/>
    <property type="project" value="UniProtKB-KW"/>
</dbReference>
<dbReference type="GO" id="GO:0006950">
    <property type="term" value="P:response to stress"/>
    <property type="evidence" value="ECO:0007669"/>
    <property type="project" value="UniProtKB-ARBA"/>
</dbReference>
<dbReference type="STRING" id="1432562.WN59_09720"/>
<keyword evidence="2 6" id="KW-0805">Transcription regulation</keyword>
<dbReference type="Pfam" id="PF04542">
    <property type="entry name" value="Sigma70_r2"/>
    <property type="match status" value="1"/>
</dbReference>
<feature type="region of interest" description="Disordered" evidence="7">
    <location>
        <begin position="99"/>
        <end position="121"/>
    </location>
</feature>
<dbReference type="Gene3D" id="1.10.1740.10">
    <property type="match status" value="1"/>
</dbReference>
<dbReference type="InterPro" id="IPR036388">
    <property type="entry name" value="WH-like_DNA-bd_sf"/>
</dbReference>
<evidence type="ECO:0000256" key="7">
    <source>
        <dbReference type="SAM" id="MobiDB-lite"/>
    </source>
</evidence>
<dbReference type="NCBIfam" id="TIGR02937">
    <property type="entry name" value="sigma70-ECF"/>
    <property type="match status" value="1"/>
</dbReference>
<dbReference type="PROSITE" id="PS01063">
    <property type="entry name" value="SIGMA70_ECF"/>
    <property type="match status" value="1"/>
</dbReference>
<keyword evidence="11" id="KW-1185">Reference proteome</keyword>
<protein>
    <recommendedName>
        <fullName evidence="6">RNA polymerase sigma factor</fullName>
    </recommendedName>
</protein>
<dbReference type="InterPro" id="IPR013249">
    <property type="entry name" value="RNA_pol_sigma70_r4_t2"/>
</dbReference>
<keyword evidence="5 6" id="KW-0804">Transcription</keyword>
<dbReference type="InterPro" id="IPR014284">
    <property type="entry name" value="RNA_pol_sigma-70_dom"/>
</dbReference>
<dbReference type="PANTHER" id="PTHR43133">
    <property type="entry name" value="RNA POLYMERASE ECF-TYPE SIGMA FACTO"/>
    <property type="match status" value="1"/>
</dbReference>
<dbReference type="InterPro" id="IPR007627">
    <property type="entry name" value="RNA_pol_sigma70_r2"/>
</dbReference>
<dbReference type="PANTHER" id="PTHR43133:SF62">
    <property type="entry name" value="RNA POLYMERASE SIGMA FACTOR SIGZ"/>
    <property type="match status" value="1"/>
</dbReference>
<feature type="compositionally biased region" description="Basic and acidic residues" evidence="7">
    <location>
        <begin position="101"/>
        <end position="121"/>
    </location>
</feature>
<dbReference type="Proteomes" id="UP000034287">
    <property type="component" value="Unassembled WGS sequence"/>
</dbReference>
<feature type="domain" description="RNA polymerase sigma factor 70 region 4 type 2" evidence="9">
    <location>
        <begin position="124"/>
        <end position="176"/>
    </location>
</feature>
<name>A0A0M2SJP9_9STAP</name>
<evidence type="ECO:0000313" key="11">
    <source>
        <dbReference type="Proteomes" id="UP000034287"/>
    </source>
</evidence>
<dbReference type="PATRIC" id="fig|1432562.3.peg.1925"/>
<evidence type="ECO:0000256" key="2">
    <source>
        <dbReference type="ARBA" id="ARBA00023015"/>
    </source>
</evidence>
<dbReference type="Pfam" id="PF08281">
    <property type="entry name" value="Sigma70_r4_2"/>
    <property type="match status" value="1"/>
</dbReference>
<dbReference type="InterPro" id="IPR000838">
    <property type="entry name" value="RNA_pol_sigma70_ECF_CS"/>
</dbReference>
<evidence type="ECO:0000259" key="9">
    <source>
        <dbReference type="Pfam" id="PF08281"/>
    </source>
</evidence>
<comment type="caution">
    <text evidence="10">The sequence shown here is derived from an EMBL/GenBank/DDBJ whole genome shotgun (WGS) entry which is preliminary data.</text>
</comment>
<dbReference type="GO" id="GO:0016987">
    <property type="term" value="F:sigma factor activity"/>
    <property type="evidence" value="ECO:0007669"/>
    <property type="project" value="UniProtKB-KW"/>
</dbReference>
<keyword evidence="3 6" id="KW-0731">Sigma factor</keyword>
<dbReference type="InterPro" id="IPR039425">
    <property type="entry name" value="RNA_pol_sigma-70-like"/>
</dbReference>
<evidence type="ECO:0000256" key="6">
    <source>
        <dbReference type="RuleBase" id="RU000716"/>
    </source>
</evidence>
<dbReference type="GO" id="GO:0006352">
    <property type="term" value="P:DNA-templated transcription initiation"/>
    <property type="evidence" value="ECO:0007669"/>
    <property type="project" value="InterPro"/>
</dbReference>
<evidence type="ECO:0000256" key="3">
    <source>
        <dbReference type="ARBA" id="ARBA00023082"/>
    </source>
</evidence>
<dbReference type="InterPro" id="IPR013324">
    <property type="entry name" value="RNA_pol_sigma_r3/r4-like"/>
</dbReference>
<keyword evidence="4 6" id="KW-0238">DNA-binding</keyword>
<proteinExistence type="inferred from homology"/>
<dbReference type="EMBL" id="LAYZ01000024">
    <property type="protein sequence ID" value="KKK33881.1"/>
    <property type="molecule type" value="Genomic_DNA"/>
</dbReference>
<organism evidence="10 11">
    <name type="scientific">Salinicoccus sediminis</name>
    <dbReference type="NCBI Taxonomy" id="1432562"/>
    <lineage>
        <taxon>Bacteria</taxon>
        <taxon>Bacillati</taxon>
        <taxon>Bacillota</taxon>
        <taxon>Bacilli</taxon>
        <taxon>Bacillales</taxon>
        <taxon>Staphylococcaceae</taxon>
        <taxon>Salinicoccus</taxon>
    </lineage>
</organism>
<reference evidence="10 11" key="1">
    <citation type="submission" date="2015-04" db="EMBL/GenBank/DDBJ databases">
        <title>Taxonomic description and genome sequence of Salinicoccus sediminis sp. nov., a novel hyper halotolerant bacterium isolated from marine sediment.</title>
        <authorList>
            <person name="Mathan Kumar R."/>
            <person name="Kaur G."/>
            <person name="Kumar N."/>
            <person name="Kumar A."/>
            <person name="Singh N.K."/>
            <person name="Kaur N."/>
            <person name="Mayilraj S."/>
        </authorList>
    </citation>
    <scope>NUCLEOTIDE SEQUENCE [LARGE SCALE GENOMIC DNA]</scope>
    <source>
        <strain evidence="10 11">SV-16</strain>
    </source>
</reference>
<dbReference type="OrthoDB" id="9784272at2"/>
<feature type="domain" description="RNA polymerase sigma-70 region 2" evidence="8">
    <location>
        <begin position="23"/>
        <end position="90"/>
    </location>
</feature>
<comment type="similarity">
    <text evidence="1 6">Belongs to the sigma-70 factor family. ECF subfamily.</text>
</comment>
<evidence type="ECO:0000259" key="8">
    <source>
        <dbReference type="Pfam" id="PF04542"/>
    </source>
</evidence>
<evidence type="ECO:0000256" key="5">
    <source>
        <dbReference type="ARBA" id="ARBA00023163"/>
    </source>
</evidence>
<evidence type="ECO:0000313" key="10">
    <source>
        <dbReference type="EMBL" id="KKK33881.1"/>
    </source>
</evidence>
<dbReference type="SUPFAM" id="SSF88659">
    <property type="entry name" value="Sigma3 and sigma4 domains of RNA polymerase sigma factors"/>
    <property type="match status" value="1"/>
</dbReference>
<accession>A0A0M2SJP9</accession>
<evidence type="ECO:0000256" key="4">
    <source>
        <dbReference type="ARBA" id="ARBA00023125"/>
    </source>
</evidence>
<sequence length="191" mass="22417">MTRTDSELYEGLRAGDKACLEMLYRKYEKLLYSYAYKMTSSHERSEEVVQDVFMKVWQKKGAYDEAKGKLSTWLITITRNSAIDISRRKKIDTYEYDERDDVNPDRDHFNSPVEKQAEHHEDREIINEAIQKLNEEQQRIVTLFYFKAYSQSQIAEALDVPLGTVKSRLRLALGHLRENMDPARKGGTQNE</sequence>